<keyword evidence="2" id="KW-1185">Reference proteome</keyword>
<dbReference type="EMBL" id="CP111014">
    <property type="protein sequence ID" value="WAQ99212.1"/>
    <property type="molecule type" value="Genomic_DNA"/>
</dbReference>
<protein>
    <submittedName>
        <fullName evidence="1">Uncharacterized protein</fullName>
    </submittedName>
</protein>
<reference evidence="1" key="1">
    <citation type="submission" date="2022-11" db="EMBL/GenBank/DDBJ databases">
        <title>Centuries of genome instability and evolution in soft-shell clam transmissible cancer (bioRxiv).</title>
        <authorList>
            <person name="Hart S.F.M."/>
            <person name="Yonemitsu M.A."/>
            <person name="Giersch R.M."/>
            <person name="Beal B.F."/>
            <person name="Arriagada G."/>
            <person name="Davis B.W."/>
            <person name="Ostrander E.A."/>
            <person name="Goff S.P."/>
            <person name="Metzger M.J."/>
        </authorList>
    </citation>
    <scope>NUCLEOTIDE SEQUENCE</scope>
    <source>
        <strain evidence="1">MELC-2E11</strain>
        <tissue evidence="1">Siphon/mantle</tissue>
    </source>
</reference>
<sequence>MSGKLLEAMWRIDATGYSSHNIFLTYRYQYSITDVGNEEISPVEGANCSVITKEMFPRGRFSSQDKAIMDNGPPVTEPQGVSEWRYWMMTITQKTMASSSDAVEGADPGRFFIATTSNRMNNIRDGICYGRWFLEVNFPVDKLDNPPM</sequence>
<proteinExistence type="predicted"/>
<evidence type="ECO:0000313" key="2">
    <source>
        <dbReference type="Proteomes" id="UP001164746"/>
    </source>
</evidence>
<accession>A0ABY7DR61</accession>
<gene>
    <name evidence="1" type="ORF">MAR_023585</name>
</gene>
<organism evidence="1 2">
    <name type="scientific">Mya arenaria</name>
    <name type="common">Soft-shell clam</name>
    <dbReference type="NCBI Taxonomy" id="6604"/>
    <lineage>
        <taxon>Eukaryota</taxon>
        <taxon>Metazoa</taxon>
        <taxon>Spiralia</taxon>
        <taxon>Lophotrochozoa</taxon>
        <taxon>Mollusca</taxon>
        <taxon>Bivalvia</taxon>
        <taxon>Autobranchia</taxon>
        <taxon>Heteroconchia</taxon>
        <taxon>Euheterodonta</taxon>
        <taxon>Imparidentia</taxon>
        <taxon>Neoheterodontei</taxon>
        <taxon>Myida</taxon>
        <taxon>Myoidea</taxon>
        <taxon>Myidae</taxon>
        <taxon>Mya</taxon>
    </lineage>
</organism>
<dbReference type="Proteomes" id="UP001164746">
    <property type="component" value="Chromosome 3"/>
</dbReference>
<name>A0ABY7DR61_MYAAR</name>
<evidence type="ECO:0000313" key="1">
    <source>
        <dbReference type="EMBL" id="WAQ99212.1"/>
    </source>
</evidence>